<dbReference type="Pfam" id="PF02183">
    <property type="entry name" value="HALZ"/>
    <property type="match status" value="1"/>
</dbReference>
<evidence type="ECO:0000313" key="14">
    <source>
        <dbReference type="Proteomes" id="UP000634136"/>
    </source>
</evidence>
<evidence type="ECO:0000256" key="11">
    <source>
        <dbReference type="SAM" id="Coils"/>
    </source>
</evidence>
<comment type="caution">
    <text evidence="13">The sequence shown here is derived from an EMBL/GenBank/DDBJ whole genome shotgun (WGS) entry which is preliminary data.</text>
</comment>
<dbReference type="Gene3D" id="1.10.10.60">
    <property type="entry name" value="Homeodomain-like"/>
    <property type="match status" value="1"/>
</dbReference>
<keyword evidence="3 8" id="KW-0238">DNA-binding</keyword>
<comment type="function">
    <text evidence="10">Transcription factor.</text>
</comment>
<evidence type="ECO:0000256" key="7">
    <source>
        <dbReference type="ARBA" id="ARBA00025748"/>
    </source>
</evidence>
<feature type="DNA-binding region" description="Homeobox" evidence="8">
    <location>
        <begin position="86"/>
        <end position="145"/>
    </location>
</feature>
<dbReference type="InterPro" id="IPR017970">
    <property type="entry name" value="Homeobox_CS"/>
</dbReference>
<organism evidence="13 14">
    <name type="scientific">Senna tora</name>
    <dbReference type="NCBI Taxonomy" id="362788"/>
    <lineage>
        <taxon>Eukaryota</taxon>
        <taxon>Viridiplantae</taxon>
        <taxon>Streptophyta</taxon>
        <taxon>Embryophyta</taxon>
        <taxon>Tracheophyta</taxon>
        <taxon>Spermatophyta</taxon>
        <taxon>Magnoliopsida</taxon>
        <taxon>eudicotyledons</taxon>
        <taxon>Gunneridae</taxon>
        <taxon>Pentapetalae</taxon>
        <taxon>rosids</taxon>
        <taxon>fabids</taxon>
        <taxon>Fabales</taxon>
        <taxon>Fabaceae</taxon>
        <taxon>Caesalpinioideae</taxon>
        <taxon>Cassia clade</taxon>
        <taxon>Senna</taxon>
    </lineage>
</organism>
<evidence type="ECO:0000256" key="1">
    <source>
        <dbReference type="ARBA" id="ARBA00004123"/>
    </source>
</evidence>
<dbReference type="GO" id="GO:0000981">
    <property type="term" value="F:DNA-binding transcription factor activity, RNA polymerase II-specific"/>
    <property type="evidence" value="ECO:0007669"/>
    <property type="project" value="UniProtKB-UniRule"/>
</dbReference>
<dbReference type="InterPro" id="IPR009057">
    <property type="entry name" value="Homeodomain-like_sf"/>
</dbReference>
<keyword evidence="14" id="KW-1185">Reference proteome</keyword>
<dbReference type="PANTHER" id="PTHR24326:SF538">
    <property type="entry name" value="HOMEOBOX-LEUCINE ZIPPER PROTEIN HAT7"/>
    <property type="match status" value="1"/>
</dbReference>
<dbReference type="FunFam" id="1.10.10.60:FF:000144">
    <property type="entry name" value="homeobox-leucine zipper protein ATHB-6-like"/>
    <property type="match status" value="1"/>
</dbReference>
<accession>A0A834WK05</accession>
<dbReference type="GO" id="GO:0005634">
    <property type="term" value="C:nucleus"/>
    <property type="evidence" value="ECO:0007669"/>
    <property type="project" value="UniProtKB-SubCell"/>
</dbReference>
<dbReference type="PROSITE" id="PS50071">
    <property type="entry name" value="HOMEOBOX_2"/>
    <property type="match status" value="1"/>
</dbReference>
<comment type="similarity">
    <text evidence="7 10">Belongs to the HD-ZIP homeobox family. Class I subfamily.</text>
</comment>
<reference evidence="13" key="1">
    <citation type="submission" date="2020-09" db="EMBL/GenBank/DDBJ databases">
        <title>Genome-Enabled Discovery of Anthraquinone Biosynthesis in Senna tora.</title>
        <authorList>
            <person name="Kang S.-H."/>
            <person name="Pandey R.P."/>
            <person name="Lee C.-M."/>
            <person name="Sim J.-S."/>
            <person name="Jeong J.-T."/>
            <person name="Choi B.-S."/>
            <person name="Jung M."/>
            <person name="Ginzburg D."/>
            <person name="Zhao K."/>
            <person name="Won S.Y."/>
            <person name="Oh T.-J."/>
            <person name="Yu Y."/>
            <person name="Kim N.-H."/>
            <person name="Lee O.R."/>
            <person name="Lee T.-H."/>
            <person name="Bashyal P."/>
            <person name="Kim T.-S."/>
            <person name="Lee W.-H."/>
            <person name="Kawkins C."/>
            <person name="Kim C.-K."/>
            <person name="Kim J.S."/>
            <person name="Ahn B.O."/>
            <person name="Rhee S.Y."/>
            <person name="Sohng J.K."/>
        </authorList>
    </citation>
    <scope>NUCLEOTIDE SEQUENCE</scope>
    <source>
        <tissue evidence="13">Leaf</tissue>
    </source>
</reference>
<feature type="domain" description="Homeobox" evidence="12">
    <location>
        <begin position="84"/>
        <end position="144"/>
    </location>
</feature>
<dbReference type="InterPro" id="IPR045224">
    <property type="entry name" value="HDZip_class_I_plant"/>
</dbReference>
<dbReference type="AlphaFoldDB" id="A0A834WK05"/>
<dbReference type="PROSITE" id="PS00027">
    <property type="entry name" value="HOMEOBOX_1"/>
    <property type="match status" value="1"/>
</dbReference>
<dbReference type="CDD" id="cd00086">
    <property type="entry name" value="homeodomain"/>
    <property type="match status" value="1"/>
</dbReference>
<gene>
    <name evidence="13" type="ORF">G2W53_025149</name>
</gene>
<name>A0A834WK05_9FABA</name>
<keyword evidence="11" id="KW-0175">Coiled coil</keyword>
<evidence type="ECO:0000256" key="3">
    <source>
        <dbReference type="ARBA" id="ARBA00023125"/>
    </source>
</evidence>
<dbReference type="InterPro" id="IPR003106">
    <property type="entry name" value="Leu_zip_homeo"/>
</dbReference>
<dbReference type="SMART" id="SM00389">
    <property type="entry name" value="HOX"/>
    <property type="match status" value="1"/>
</dbReference>
<evidence type="ECO:0000259" key="12">
    <source>
        <dbReference type="PROSITE" id="PS50071"/>
    </source>
</evidence>
<keyword evidence="4 8" id="KW-0371">Homeobox</keyword>
<dbReference type="GO" id="GO:0045893">
    <property type="term" value="P:positive regulation of DNA-templated transcription"/>
    <property type="evidence" value="ECO:0007669"/>
    <property type="project" value="TreeGrafter"/>
</dbReference>
<evidence type="ECO:0000256" key="9">
    <source>
        <dbReference type="RuleBase" id="RU000682"/>
    </source>
</evidence>
<keyword evidence="6 8" id="KW-0539">Nucleus</keyword>
<evidence type="ECO:0000313" key="13">
    <source>
        <dbReference type="EMBL" id="KAF7819694.1"/>
    </source>
</evidence>
<dbReference type="PRINTS" id="PR00031">
    <property type="entry name" value="HTHREPRESSR"/>
</dbReference>
<dbReference type="OrthoDB" id="6159439at2759"/>
<dbReference type="PANTHER" id="PTHR24326">
    <property type="entry name" value="HOMEOBOX-LEUCINE ZIPPER PROTEIN"/>
    <property type="match status" value="1"/>
</dbReference>
<dbReference type="Pfam" id="PF00046">
    <property type="entry name" value="Homeodomain"/>
    <property type="match status" value="1"/>
</dbReference>
<evidence type="ECO:0000256" key="2">
    <source>
        <dbReference type="ARBA" id="ARBA00023015"/>
    </source>
</evidence>
<proteinExistence type="inferred from homology"/>
<dbReference type="Proteomes" id="UP000634136">
    <property type="component" value="Unassembled WGS sequence"/>
</dbReference>
<protein>
    <recommendedName>
        <fullName evidence="10">Homeobox-leucine zipper protein</fullName>
    </recommendedName>
    <alternativeName>
        <fullName evidence="10">HD-ZIP protein</fullName>
    </alternativeName>
    <alternativeName>
        <fullName evidence="10">Homeodomain transcription factor</fullName>
    </alternativeName>
</protein>
<sequence>MAFPPDHEESFFVFETSHQDHDLTIPNNSTSTLFHFESTGLGLPCSSLNLKRSMSFSGIQNKYNHRHEEELEEEEEGWGWDHMHEEGSKKKRLTTEQVRTLEKSFEAGNKLEGDRKMELAKCLGLEPRQVAIWFQNRRARWKTKQLEKEYEALKRHFHSLNSQNRALKAHNLQLHAQLEALKGRDCSEDEIGGGAGGRRILMEGQLIKKENREEICWSNCNGSDNNSSHVNNTSGSTPQVLSTINPALPSNPTQLFQCSSTMSSQPQDHTFSNMFHGIQDHHNFWPSSPDHHHHFHH</sequence>
<evidence type="ECO:0000256" key="6">
    <source>
        <dbReference type="ARBA" id="ARBA00023242"/>
    </source>
</evidence>
<dbReference type="GO" id="GO:0000976">
    <property type="term" value="F:transcription cis-regulatory region binding"/>
    <property type="evidence" value="ECO:0007669"/>
    <property type="project" value="UniProtKB-ARBA"/>
</dbReference>
<dbReference type="SUPFAM" id="SSF46689">
    <property type="entry name" value="Homeodomain-like"/>
    <property type="match status" value="1"/>
</dbReference>
<keyword evidence="2 10" id="KW-0805">Transcription regulation</keyword>
<dbReference type="InterPro" id="IPR001356">
    <property type="entry name" value="HD"/>
</dbReference>
<comment type="subcellular location">
    <subcellularLocation>
        <location evidence="1 8 9">Nucleus</location>
    </subcellularLocation>
</comment>
<dbReference type="EMBL" id="JAAIUW010000008">
    <property type="protein sequence ID" value="KAF7819694.1"/>
    <property type="molecule type" value="Genomic_DNA"/>
</dbReference>
<dbReference type="InterPro" id="IPR000047">
    <property type="entry name" value="HTH_motif"/>
</dbReference>
<feature type="coiled-coil region" evidence="11">
    <location>
        <begin position="136"/>
        <end position="163"/>
    </location>
</feature>
<evidence type="ECO:0000256" key="8">
    <source>
        <dbReference type="PROSITE-ProRule" id="PRU00108"/>
    </source>
</evidence>
<evidence type="ECO:0000256" key="10">
    <source>
        <dbReference type="RuleBase" id="RU369038"/>
    </source>
</evidence>
<evidence type="ECO:0000256" key="4">
    <source>
        <dbReference type="ARBA" id="ARBA00023155"/>
    </source>
</evidence>
<keyword evidence="5 10" id="KW-0804">Transcription</keyword>
<evidence type="ECO:0000256" key="5">
    <source>
        <dbReference type="ARBA" id="ARBA00023163"/>
    </source>
</evidence>